<protein>
    <submittedName>
        <fullName evidence="2">Uncharacterized protein</fullName>
    </submittedName>
</protein>
<feature type="region of interest" description="Disordered" evidence="1">
    <location>
        <begin position="21"/>
        <end position="40"/>
    </location>
</feature>
<comment type="caution">
    <text evidence="2">The sequence shown here is derived from an EMBL/GenBank/DDBJ whole genome shotgun (WGS) entry which is preliminary data.</text>
</comment>
<reference evidence="2 3" key="1">
    <citation type="journal article" date="2024" name="G3 (Bethesda)">
        <title>Genome assembly of Hibiscus sabdariffa L. provides insights into metabolisms of medicinal natural products.</title>
        <authorList>
            <person name="Kim T."/>
        </authorList>
    </citation>
    <scope>NUCLEOTIDE SEQUENCE [LARGE SCALE GENOMIC DNA]</scope>
    <source>
        <strain evidence="2">TK-2024</strain>
        <tissue evidence="2">Old leaves</tissue>
    </source>
</reference>
<evidence type="ECO:0000313" key="2">
    <source>
        <dbReference type="EMBL" id="KAK8482069.1"/>
    </source>
</evidence>
<evidence type="ECO:0000256" key="1">
    <source>
        <dbReference type="SAM" id="MobiDB-lite"/>
    </source>
</evidence>
<feature type="region of interest" description="Disordered" evidence="1">
    <location>
        <begin position="218"/>
        <end position="240"/>
    </location>
</feature>
<accession>A0ABR1ZN62</accession>
<organism evidence="2 3">
    <name type="scientific">Hibiscus sabdariffa</name>
    <name type="common">roselle</name>
    <dbReference type="NCBI Taxonomy" id="183260"/>
    <lineage>
        <taxon>Eukaryota</taxon>
        <taxon>Viridiplantae</taxon>
        <taxon>Streptophyta</taxon>
        <taxon>Embryophyta</taxon>
        <taxon>Tracheophyta</taxon>
        <taxon>Spermatophyta</taxon>
        <taxon>Magnoliopsida</taxon>
        <taxon>eudicotyledons</taxon>
        <taxon>Gunneridae</taxon>
        <taxon>Pentapetalae</taxon>
        <taxon>rosids</taxon>
        <taxon>malvids</taxon>
        <taxon>Malvales</taxon>
        <taxon>Malvaceae</taxon>
        <taxon>Malvoideae</taxon>
        <taxon>Hibiscus</taxon>
    </lineage>
</organism>
<name>A0ABR1ZN62_9ROSI</name>
<proteinExistence type="predicted"/>
<keyword evidence="3" id="KW-1185">Reference proteome</keyword>
<sequence>MLRGVVDYLVKPLIGGNSLQDESVGQKQVEASSENDATSNHSIGCLAGVQKIRNKLRKGVMLRALVQSQEAESTYKENMQEFRHLIKGKSLPIELQEHEAHAISDSCKDAYTTTMHKGAELENQMDTNILVEAGDVLTGSPREAIDFMGTFNKNCNSSSINSTRKFDSSPYLDLSLKYTSRVSQPLQSTLMSVCDHNKYSETNSEKIFANIISEYNSNIPSPTPTSQRSMIPLPLEPLVN</sequence>
<gene>
    <name evidence="2" type="ORF">V6N11_063354</name>
</gene>
<evidence type="ECO:0000313" key="3">
    <source>
        <dbReference type="Proteomes" id="UP001396334"/>
    </source>
</evidence>
<dbReference type="EMBL" id="JBBPBN010000820">
    <property type="protein sequence ID" value="KAK8482069.1"/>
    <property type="molecule type" value="Genomic_DNA"/>
</dbReference>
<feature type="compositionally biased region" description="Polar residues" evidence="1">
    <location>
        <begin position="218"/>
        <end position="229"/>
    </location>
</feature>
<dbReference type="Proteomes" id="UP001396334">
    <property type="component" value="Unassembled WGS sequence"/>
</dbReference>